<sequence>MNASFTLGLLLAAAGCLCIYLASPNQCWRAAAWPARPARAAGALLLASGLAALLQTLQAPAASFVFACWLMLLLVFFPYLGAWRSSRKAQP</sequence>
<protein>
    <recommendedName>
        <fullName evidence="4">DUF3325 domain-containing protein</fullName>
    </recommendedName>
</protein>
<evidence type="ECO:0000313" key="3">
    <source>
        <dbReference type="Proteomes" id="UP000307956"/>
    </source>
</evidence>
<evidence type="ECO:0008006" key="4">
    <source>
        <dbReference type="Google" id="ProtNLM"/>
    </source>
</evidence>
<dbReference type="Proteomes" id="UP000307956">
    <property type="component" value="Unassembled WGS sequence"/>
</dbReference>
<proteinExistence type="predicted"/>
<gene>
    <name evidence="2" type="ORF">E6O51_00410</name>
</gene>
<evidence type="ECO:0000256" key="1">
    <source>
        <dbReference type="SAM" id="Phobius"/>
    </source>
</evidence>
<keyword evidence="1" id="KW-1133">Transmembrane helix</keyword>
<feature type="transmembrane region" description="Helical" evidence="1">
    <location>
        <begin position="64"/>
        <end position="83"/>
    </location>
</feature>
<keyword evidence="1" id="KW-0472">Membrane</keyword>
<organism evidence="2 3">
    <name type="scientific">Pseudothauera rhizosphaerae</name>
    <dbReference type="NCBI Taxonomy" id="2565932"/>
    <lineage>
        <taxon>Bacteria</taxon>
        <taxon>Pseudomonadati</taxon>
        <taxon>Pseudomonadota</taxon>
        <taxon>Betaproteobacteria</taxon>
        <taxon>Rhodocyclales</taxon>
        <taxon>Zoogloeaceae</taxon>
        <taxon>Pseudothauera</taxon>
    </lineage>
</organism>
<accession>A0A4S4AYA6</accession>
<dbReference type="RefSeq" id="WP_136382997.1">
    <property type="nucleotide sequence ID" value="NZ_SSOD01000001.1"/>
</dbReference>
<keyword evidence="3" id="KW-1185">Reference proteome</keyword>
<name>A0A4S4AYA6_9RHOO</name>
<comment type="caution">
    <text evidence="2">The sequence shown here is derived from an EMBL/GenBank/DDBJ whole genome shotgun (WGS) entry which is preliminary data.</text>
</comment>
<dbReference type="EMBL" id="SSOD01000001">
    <property type="protein sequence ID" value="THF65105.1"/>
    <property type="molecule type" value="Genomic_DNA"/>
</dbReference>
<reference evidence="2 3" key="1">
    <citation type="submission" date="2019-04" db="EMBL/GenBank/DDBJ databases">
        <title>Azoarcus rhizosphaerae sp. nov. isolated from rhizosphere of Ficus religiosa.</title>
        <authorList>
            <person name="Lin S.-Y."/>
            <person name="Hameed A."/>
            <person name="Hsu Y.-H."/>
            <person name="Young C.-C."/>
        </authorList>
    </citation>
    <scope>NUCLEOTIDE SEQUENCE [LARGE SCALE GENOMIC DNA]</scope>
    <source>
        <strain evidence="2 3">CC-YHH848</strain>
    </source>
</reference>
<evidence type="ECO:0000313" key="2">
    <source>
        <dbReference type="EMBL" id="THF65105.1"/>
    </source>
</evidence>
<keyword evidence="1" id="KW-0812">Transmembrane</keyword>
<dbReference type="AlphaFoldDB" id="A0A4S4AYA6"/>